<dbReference type="PANTHER" id="PTHR47272">
    <property type="entry name" value="DDE_TNP_1_7 DOMAIN-CONTAINING PROTEIN"/>
    <property type="match status" value="1"/>
</dbReference>
<dbReference type="PANTHER" id="PTHR47272:SF1">
    <property type="entry name" value="PIGGYBAC TRANSPOSABLE ELEMENT-DERIVED PROTEIN 3-LIKE"/>
    <property type="match status" value="1"/>
</dbReference>
<organism evidence="3 4">
    <name type="scientific">Aphis glycines</name>
    <name type="common">Soybean aphid</name>
    <dbReference type="NCBI Taxonomy" id="307491"/>
    <lineage>
        <taxon>Eukaryota</taxon>
        <taxon>Metazoa</taxon>
        <taxon>Ecdysozoa</taxon>
        <taxon>Arthropoda</taxon>
        <taxon>Hexapoda</taxon>
        <taxon>Insecta</taxon>
        <taxon>Pterygota</taxon>
        <taxon>Neoptera</taxon>
        <taxon>Paraneoptera</taxon>
        <taxon>Hemiptera</taxon>
        <taxon>Sternorrhyncha</taxon>
        <taxon>Aphidomorpha</taxon>
        <taxon>Aphidoidea</taxon>
        <taxon>Aphididae</taxon>
        <taxon>Aphidini</taxon>
        <taxon>Aphis</taxon>
        <taxon>Aphis</taxon>
    </lineage>
</organism>
<accession>A0A6G0TB21</accession>
<feature type="region of interest" description="Disordered" evidence="1">
    <location>
        <begin position="125"/>
        <end position="150"/>
    </location>
</feature>
<dbReference type="EMBL" id="VYZN01000048">
    <property type="protein sequence ID" value="KAE9528741.1"/>
    <property type="molecule type" value="Genomic_DNA"/>
</dbReference>
<comment type="caution">
    <text evidence="3">The sequence shown here is derived from an EMBL/GenBank/DDBJ whole genome shotgun (WGS) entry which is preliminary data.</text>
</comment>
<feature type="domain" description="PiggyBac transposable element-derived protein" evidence="2">
    <location>
        <begin position="161"/>
        <end position="340"/>
    </location>
</feature>
<dbReference type="InterPro" id="IPR029526">
    <property type="entry name" value="PGBD"/>
</dbReference>
<protein>
    <recommendedName>
        <fullName evidence="2">PiggyBac transposable element-derived protein domain-containing protein</fullName>
    </recommendedName>
</protein>
<evidence type="ECO:0000259" key="2">
    <source>
        <dbReference type="Pfam" id="PF13843"/>
    </source>
</evidence>
<dbReference type="Proteomes" id="UP000475862">
    <property type="component" value="Unassembled WGS sequence"/>
</dbReference>
<keyword evidence="4" id="KW-1185">Reference proteome</keyword>
<feature type="compositionally biased region" description="Polar residues" evidence="1">
    <location>
        <begin position="43"/>
        <end position="52"/>
    </location>
</feature>
<dbReference type="Pfam" id="PF13843">
    <property type="entry name" value="DDE_Tnp_1_7"/>
    <property type="match status" value="2"/>
</dbReference>
<gene>
    <name evidence="3" type="ORF">AGLY_012316</name>
</gene>
<reference evidence="3 4" key="1">
    <citation type="submission" date="2019-08" db="EMBL/GenBank/DDBJ databases">
        <title>The genome of the soybean aphid Biotype 1, its phylome, world population structure and adaptation to the North American continent.</title>
        <authorList>
            <person name="Giordano R."/>
            <person name="Donthu R.K."/>
            <person name="Hernandez A.G."/>
            <person name="Wright C.L."/>
            <person name="Zimin A.V."/>
        </authorList>
    </citation>
    <scope>NUCLEOTIDE SEQUENCE [LARGE SCALE GENOMIC DNA]</scope>
    <source>
        <tissue evidence="3">Whole aphids</tissue>
    </source>
</reference>
<feature type="region of interest" description="Disordered" evidence="1">
    <location>
        <begin position="1"/>
        <end position="56"/>
    </location>
</feature>
<dbReference type="AlphaFoldDB" id="A0A6G0TB21"/>
<name>A0A6G0TB21_APHGL</name>
<dbReference type="OrthoDB" id="123207at2759"/>
<evidence type="ECO:0000313" key="4">
    <source>
        <dbReference type="Proteomes" id="UP000475862"/>
    </source>
</evidence>
<evidence type="ECO:0000256" key="1">
    <source>
        <dbReference type="SAM" id="MobiDB-lite"/>
    </source>
</evidence>
<evidence type="ECO:0000313" key="3">
    <source>
        <dbReference type="EMBL" id="KAE9528741.1"/>
    </source>
</evidence>
<proteinExistence type="predicted"/>
<feature type="domain" description="PiggyBac transposable element-derived protein" evidence="2">
    <location>
        <begin position="349"/>
        <end position="409"/>
    </location>
</feature>
<sequence>MPPHRGSCPNSMTSHRERNASEEELEVPIPKIDTTHLSESDFDSNSDTSSAPTVRDLEEIKNIDDLPIYDDAGVNLDSYFYPEQKFLQSNDIFPLDLCTIPENLYTSVEPVNMCNQDNNNSILLSTPISHTSPNSHLSHNSTASSSGPRKSVRLAQRVDLYNKIADVMNLKRFQLLRRNLHFVDNSIINTEDCNYKVRPILEHVRKNCLEIYQGSQFFIDKMMIPYKRIKAGTRRQYIKNKLKKWGFKMFVRSGIYGFVYDFLPYGGENTFHRTSFTEYENMNFGLGQKVIVELCKSIPCKPFSVVCFDNWFTSLELVTYLRKSFGILSLGTIQQNRLRGSSSETVSRYDKNEKERVNVKFPKVIKKYNSHMGGVDLADIFVSLYRTSIKSHRWYLAIFSQLLDNGVNNV</sequence>
<feature type="compositionally biased region" description="Low complexity" evidence="1">
    <location>
        <begin position="134"/>
        <end position="146"/>
    </location>
</feature>